<proteinExistence type="inferred from homology"/>
<keyword evidence="5 8" id="KW-0648">Protein biosynthesis</keyword>
<dbReference type="PRINTS" id="PR01040">
    <property type="entry name" value="TRNASYNTHTYR"/>
</dbReference>
<sequence length="406" mass="45843">MSVFEELQRRGYIKQMTHEEEIRDLLENDRVTFYIGFDPTADSLHVGHFIALMFMAHMQRAGHRPIALLGGGTAMIGDPSGKTDMRSMMTKETIADNAAAIKKQMEKFIDFSDDKAILANNSDWLLNLNYVDFLRDVGVHFSVNNMLRAESIKLRLEKGLSFLEFNYMLMQGYDFLYLNQNYGCTMQLGGDDQWSNMLAGADLIRRKERKPAYAMTCALLTNSQGQKMGKTVNGALWLDAEKTSVYDFYQYWRNVDDADVFKCLRLLTFVPVEDIDAMESAEGVNINEYKKVLAYEITKNVHGADEAEKAKSAAEALFEKGGDMSNVPTIEITAEDLEGTLLDILVKGGVFPSKAEGRRNIAQGGVTIKDQKVADPMHKLALSDFEEDSVLVKKGKKHFYRILLNR</sequence>
<dbReference type="InterPro" id="IPR054608">
    <property type="entry name" value="SYY-like_C"/>
</dbReference>
<dbReference type="CDD" id="cd00805">
    <property type="entry name" value="TyrRS_core"/>
    <property type="match status" value="1"/>
</dbReference>
<feature type="binding site" evidence="8">
    <location>
        <position position="167"/>
    </location>
    <ligand>
        <name>L-tyrosine</name>
        <dbReference type="ChEBI" id="CHEBI:58315"/>
    </ligand>
</feature>
<dbReference type="InterPro" id="IPR002305">
    <property type="entry name" value="aa-tRNA-synth_Ic"/>
</dbReference>
<feature type="domain" description="Tyrosine--tRNA ligase SYY-like C-terminal" evidence="10">
    <location>
        <begin position="325"/>
        <end position="401"/>
    </location>
</feature>
<dbReference type="SUPFAM" id="SSF52374">
    <property type="entry name" value="Nucleotidylyl transferase"/>
    <property type="match status" value="1"/>
</dbReference>
<dbReference type="RefSeq" id="WP_209459992.1">
    <property type="nucleotide sequence ID" value="NZ_JAGGKC010000019.1"/>
</dbReference>
<feature type="binding site" evidence="8">
    <location>
        <position position="34"/>
    </location>
    <ligand>
        <name>L-tyrosine</name>
        <dbReference type="ChEBI" id="CHEBI:58315"/>
    </ligand>
</feature>
<dbReference type="InterPro" id="IPR001412">
    <property type="entry name" value="aa-tRNA-synth_I_CS"/>
</dbReference>
<dbReference type="GO" id="GO:0004831">
    <property type="term" value="F:tyrosine-tRNA ligase activity"/>
    <property type="evidence" value="ECO:0007669"/>
    <property type="project" value="UniProtKB-EC"/>
</dbReference>
<dbReference type="SUPFAM" id="SSF55174">
    <property type="entry name" value="Alpha-L RNA-binding motif"/>
    <property type="match status" value="1"/>
</dbReference>
<name>A0ABS4G5I9_9CLOT</name>
<organism evidence="11 12">
    <name type="scientific">Youngiibacter multivorans</name>
    <dbReference type="NCBI Taxonomy" id="937251"/>
    <lineage>
        <taxon>Bacteria</taxon>
        <taxon>Bacillati</taxon>
        <taxon>Bacillota</taxon>
        <taxon>Clostridia</taxon>
        <taxon>Eubacteriales</taxon>
        <taxon>Clostridiaceae</taxon>
        <taxon>Youngiibacter</taxon>
    </lineage>
</organism>
<dbReference type="Pfam" id="PF00579">
    <property type="entry name" value="tRNA-synt_1b"/>
    <property type="match status" value="1"/>
</dbReference>
<keyword evidence="8" id="KW-0963">Cytoplasm</keyword>
<comment type="similarity">
    <text evidence="8">Belongs to the class-I aminoacyl-tRNA synthetase family. TyrS type 1 subfamily.</text>
</comment>
<dbReference type="Proteomes" id="UP001519271">
    <property type="component" value="Unassembled WGS sequence"/>
</dbReference>
<dbReference type="Gene3D" id="3.40.50.620">
    <property type="entry name" value="HUPs"/>
    <property type="match status" value="1"/>
</dbReference>
<comment type="subunit">
    <text evidence="8">Homodimer.</text>
</comment>
<keyword evidence="2 8" id="KW-0547">Nucleotide-binding</keyword>
<evidence type="ECO:0000256" key="1">
    <source>
        <dbReference type="ARBA" id="ARBA00022598"/>
    </source>
</evidence>
<dbReference type="PROSITE" id="PS00178">
    <property type="entry name" value="AA_TRNA_LIGASE_I"/>
    <property type="match status" value="1"/>
</dbReference>
<dbReference type="InterPro" id="IPR002307">
    <property type="entry name" value="Tyr-tRNA-ligase"/>
</dbReference>
<evidence type="ECO:0000313" key="12">
    <source>
        <dbReference type="Proteomes" id="UP001519271"/>
    </source>
</evidence>
<dbReference type="PROSITE" id="PS50889">
    <property type="entry name" value="S4"/>
    <property type="match status" value="1"/>
</dbReference>
<dbReference type="Pfam" id="PF22421">
    <property type="entry name" value="SYY_C-terminal"/>
    <property type="match status" value="1"/>
</dbReference>
<feature type="short sequence motif" description="'KMSKS' region" evidence="8">
    <location>
        <begin position="227"/>
        <end position="231"/>
    </location>
</feature>
<dbReference type="NCBIfam" id="TIGR00234">
    <property type="entry name" value="tyrS"/>
    <property type="match status" value="1"/>
</dbReference>
<accession>A0ABS4G5I9</accession>
<comment type="function">
    <text evidence="8">Catalyzes the attachment of tyrosine to tRNA(Tyr) in a two-step reaction: tyrosine is first activated by ATP to form Tyr-AMP and then transferred to the acceptor end of tRNA(Tyr).</text>
</comment>
<feature type="binding site" evidence="8">
    <location>
        <position position="230"/>
    </location>
    <ligand>
        <name>ATP</name>
        <dbReference type="ChEBI" id="CHEBI:30616"/>
    </ligand>
</feature>
<evidence type="ECO:0000256" key="5">
    <source>
        <dbReference type="ARBA" id="ARBA00022917"/>
    </source>
</evidence>
<evidence type="ECO:0000256" key="8">
    <source>
        <dbReference type="HAMAP-Rule" id="MF_02006"/>
    </source>
</evidence>
<dbReference type="EC" id="6.1.1.1" evidence="8"/>
<dbReference type="PANTHER" id="PTHR11766">
    <property type="entry name" value="TYROSYL-TRNA SYNTHETASE"/>
    <property type="match status" value="1"/>
</dbReference>
<feature type="short sequence motif" description="'HIGH' region" evidence="8">
    <location>
        <begin position="39"/>
        <end position="48"/>
    </location>
</feature>
<dbReference type="InterPro" id="IPR036986">
    <property type="entry name" value="S4_RNA-bd_sf"/>
</dbReference>
<protein>
    <recommendedName>
        <fullName evidence="8">Tyrosine--tRNA ligase</fullName>
        <ecNumber evidence="8">6.1.1.1</ecNumber>
    </recommendedName>
    <alternativeName>
        <fullName evidence="8">Tyrosyl-tRNA synthetase</fullName>
        <shortName evidence="8">TyrRS</shortName>
    </alternativeName>
</protein>
<evidence type="ECO:0000259" key="10">
    <source>
        <dbReference type="Pfam" id="PF22421"/>
    </source>
</evidence>
<keyword evidence="4 9" id="KW-0694">RNA-binding</keyword>
<dbReference type="Gene3D" id="1.10.240.10">
    <property type="entry name" value="Tyrosyl-Transfer RNA Synthetase"/>
    <property type="match status" value="1"/>
</dbReference>
<keyword evidence="3 8" id="KW-0067">ATP-binding</keyword>
<evidence type="ECO:0000313" key="11">
    <source>
        <dbReference type="EMBL" id="MBP1919804.1"/>
    </source>
</evidence>
<dbReference type="InterPro" id="IPR024107">
    <property type="entry name" value="Tyr-tRNA-ligase_bac_1"/>
</dbReference>
<dbReference type="EMBL" id="JAGGKC010000019">
    <property type="protein sequence ID" value="MBP1919804.1"/>
    <property type="molecule type" value="Genomic_DNA"/>
</dbReference>
<comment type="caution">
    <text evidence="11">The sequence shown here is derived from an EMBL/GenBank/DDBJ whole genome shotgun (WGS) entry which is preliminary data.</text>
</comment>
<evidence type="ECO:0000256" key="3">
    <source>
        <dbReference type="ARBA" id="ARBA00022840"/>
    </source>
</evidence>
<evidence type="ECO:0000256" key="6">
    <source>
        <dbReference type="ARBA" id="ARBA00023146"/>
    </source>
</evidence>
<reference evidence="11 12" key="1">
    <citation type="submission" date="2021-03" db="EMBL/GenBank/DDBJ databases">
        <title>Genomic Encyclopedia of Type Strains, Phase IV (KMG-IV): sequencing the most valuable type-strain genomes for metagenomic binning, comparative biology and taxonomic classification.</title>
        <authorList>
            <person name="Goeker M."/>
        </authorList>
    </citation>
    <scope>NUCLEOTIDE SEQUENCE [LARGE SCALE GENOMIC DNA]</scope>
    <source>
        <strain evidence="11 12">DSM 6139</strain>
    </source>
</reference>
<evidence type="ECO:0000256" key="2">
    <source>
        <dbReference type="ARBA" id="ARBA00022741"/>
    </source>
</evidence>
<comment type="subcellular location">
    <subcellularLocation>
        <location evidence="8">Cytoplasm</location>
    </subcellularLocation>
</comment>
<keyword evidence="6 8" id="KW-0030">Aminoacyl-tRNA synthetase</keyword>
<feature type="binding site" evidence="8">
    <location>
        <position position="171"/>
    </location>
    <ligand>
        <name>L-tyrosine</name>
        <dbReference type="ChEBI" id="CHEBI:58315"/>
    </ligand>
</feature>
<evidence type="ECO:0000256" key="9">
    <source>
        <dbReference type="PROSITE-ProRule" id="PRU00182"/>
    </source>
</evidence>
<dbReference type="InterPro" id="IPR024088">
    <property type="entry name" value="Tyr-tRNA-ligase_bac-type"/>
</dbReference>
<comment type="catalytic activity">
    <reaction evidence="7 8">
        <text>tRNA(Tyr) + L-tyrosine + ATP = L-tyrosyl-tRNA(Tyr) + AMP + diphosphate + H(+)</text>
        <dbReference type="Rhea" id="RHEA:10220"/>
        <dbReference type="Rhea" id="RHEA-COMP:9706"/>
        <dbReference type="Rhea" id="RHEA-COMP:9707"/>
        <dbReference type="ChEBI" id="CHEBI:15378"/>
        <dbReference type="ChEBI" id="CHEBI:30616"/>
        <dbReference type="ChEBI" id="CHEBI:33019"/>
        <dbReference type="ChEBI" id="CHEBI:58315"/>
        <dbReference type="ChEBI" id="CHEBI:78442"/>
        <dbReference type="ChEBI" id="CHEBI:78536"/>
        <dbReference type="ChEBI" id="CHEBI:456215"/>
        <dbReference type="EC" id="6.1.1.1"/>
    </reaction>
</comment>
<dbReference type="PANTHER" id="PTHR11766:SF0">
    <property type="entry name" value="TYROSINE--TRNA LIGASE, MITOCHONDRIAL"/>
    <property type="match status" value="1"/>
</dbReference>
<evidence type="ECO:0000256" key="4">
    <source>
        <dbReference type="ARBA" id="ARBA00022884"/>
    </source>
</evidence>
<dbReference type="Gene3D" id="3.10.290.10">
    <property type="entry name" value="RNA-binding S4 domain"/>
    <property type="match status" value="1"/>
</dbReference>
<keyword evidence="12" id="KW-1185">Reference proteome</keyword>
<keyword evidence="1 8" id="KW-0436">Ligase</keyword>
<gene>
    <name evidence="8" type="primary">tyrS</name>
    <name evidence="11" type="ORF">J2Z34_002300</name>
</gene>
<dbReference type="HAMAP" id="MF_02006">
    <property type="entry name" value="Tyr_tRNA_synth_type1"/>
    <property type="match status" value="1"/>
</dbReference>
<dbReference type="InterPro" id="IPR014729">
    <property type="entry name" value="Rossmann-like_a/b/a_fold"/>
</dbReference>
<evidence type="ECO:0000256" key="7">
    <source>
        <dbReference type="ARBA" id="ARBA00048248"/>
    </source>
</evidence>